<dbReference type="OrthoDB" id="407922at2759"/>
<dbReference type="GO" id="GO:0000472">
    <property type="term" value="P:endonucleolytic cleavage to generate mature 5'-end of SSU-rRNA from (SSU-rRNA, 5.8S rRNA, LSU-rRNA)"/>
    <property type="evidence" value="ECO:0007669"/>
    <property type="project" value="EnsemblFungi"/>
</dbReference>
<dbReference type="InterPro" id="IPR020472">
    <property type="entry name" value="WD40_PAC1"/>
</dbReference>
<dbReference type="InterPro" id="IPR019775">
    <property type="entry name" value="WD40_repeat_CS"/>
</dbReference>
<reference evidence="8 9" key="1">
    <citation type="submission" date="2015-10" db="EMBL/GenBank/DDBJ databases">
        <title>Draft genomes sequences of Candida glabrata isolates 1A, 1B, 2A, 2B, 3A and 3B.</title>
        <authorList>
            <person name="Haavelsrud O.E."/>
            <person name="Gaustad P."/>
        </authorList>
    </citation>
    <scope>NUCLEOTIDE SEQUENCE [LARGE SCALE GENOMIC DNA]</scope>
    <source>
        <strain evidence="8">910700640</strain>
    </source>
</reference>
<dbReference type="SMART" id="SM00320">
    <property type="entry name" value="WD40"/>
    <property type="match status" value="11"/>
</dbReference>
<dbReference type="GO" id="GO:0032040">
    <property type="term" value="C:small-subunit processome"/>
    <property type="evidence" value="ECO:0007669"/>
    <property type="project" value="EnsemblFungi"/>
</dbReference>
<dbReference type="InterPro" id="IPR001680">
    <property type="entry name" value="WD40_rpt"/>
</dbReference>
<feature type="repeat" description="WD" evidence="6">
    <location>
        <begin position="384"/>
        <end position="424"/>
    </location>
</feature>
<evidence type="ECO:0000313" key="9">
    <source>
        <dbReference type="Proteomes" id="UP000054886"/>
    </source>
</evidence>
<gene>
    <name evidence="8" type="ORF">AO440_004041</name>
</gene>
<feature type="repeat" description="WD" evidence="6">
    <location>
        <begin position="117"/>
        <end position="150"/>
    </location>
</feature>
<comment type="caution">
    <text evidence="8">The sequence shown here is derived from an EMBL/GenBank/DDBJ whole genome shotgun (WGS) entry which is preliminary data.</text>
</comment>
<feature type="repeat" description="WD" evidence="6">
    <location>
        <begin position="566"/>
        <end position="607"/>
    </location>
</feature>
<dbReference type="PRINTS" id="PR00320">
    <property type="entry name" value="GPROTEINBRPT"/>
</dbReference>
<feature type="repeat" description="WD" evidence="6">
    <location>
        <begin position="608"/>
        <end position="640"/>
    </location>
</feature>
<dbReference type="OMA" id="MNIPLTC"/>
<dbReference type="InterPro" id="IPR015943">
    <property type="entry name" value="WD40/YVTN_repeat-like_dom_sf"/>
</dbReference>
<dbReference type="GO" id="GO:0000480">
    <property type="term" value="P:endonucleolytic cleavage in 5'-ETS of tricistronic rRNA transcript (SSU-rRNA, 5.8S rRNA, LSU-rRNA)"/>
    <property type="evidence" value="ECO:0007669"/>
    <property type="project" value="EnsemblFungi"/>
</dbReference>
<dbReference type="GO" id="GO:0034511">
    <property type="term" value="F:U3 snoRNA binding"/>
    <property type="evidence" value="ECO:0007669"/>
    <property type="project" value="EnsemblFungi"/>
</dbReference>
<evidence type="ECO:0000256" key="3">
    <source>
        <dbReference type="ARBA" id="ARBA00022737"/>
    </source>
</evidence>
<dbReference type="PANTHER" id="PTHR19853:SF0">
    <property type="entry name" value="WD REPEAT-CONTAINING PROTEIN 3"/>
    <property type="match status" value="1"/>
</dbReference>
<dbReference type="InterPro" id="IPR007148">
    <property type="entry name" value="SSU_processome_Utp12"/>
</dbReference>
<feature type="domain" description="Small-subunit processome Utp12" evidence="7">
    <location>
        <begin position="798"/>
        <end position="907"/>
    </location>
</feature>
<dbReference type="InterPro" id="IPR036322">
    <property type="entry name" value="WD40_repeat_dom_sf"/>
</dbReference>
<dbReference type="Proteomes" id="UP000054886">
    <property type="component" value="Unassembled WGS sequence"/>
</dbReference>
<dbReference type="VEuPathDB" id="FungiDB:GW608_M04191"/>
<dbReference type="GO" id="GO:0034388">
    <property type="term" value="C:Pwp2p-containing subcomplex of 90S preribosome"/>
    <property type="evidence" value="ECO:0007669"/>
    <property type="project" value="EnsemblFungi"/>
</dbReference>
<dbReference type="PROSITE" id="PS50082">
    <property type="entry name" value="WD_REPEATS_2"/>
    <property type="match status" value="8"/>
</dbReference>
<dbReference type="VEuPathDB" id="FungiDB:GVI51_M04191"/>
<organism evidence="8 9">
    <name type="scientific">Candida glabrata</name>
    <name type="common">Yeast</name>
    <name type="synonym">Torulopsis glabrata</name>
    <dbReference type="NCBI Taxonomy" id="5478"/>
    <lineage>
        <taxon>Eukaryota</taxon>
        <taxon>Fungi</taxon>
        <taxon>Dikarya</taxon>
        <taxon>Ascomycota</taxon>
        <taxon>Saccharomycotina</taxon>
        <taxon>Saccharomycetes</taxon>
        <taxon>Saccharomycetales</taxon>
        <taxon>Saccharomycetaceae</taxon>
        <taxon>Nakaseomyces</taxon>
    </lineage>
</organism>
<dbReference type="EMBL" id="LLZZ01000106">
    <property type="protein sequence ID" value="KTB07996.1"/>
    <property type="molecule type" value="Genomic_DNA"/>
</dbReference>
<dbReference type="AlphaFoldDB" id="A0A0W0DXR7"/>
<evidence type="ECO:0000256" key="1">
    <source>
        <dbReference type="ARBA" id="ARBA00004604"/>
    </source>
</evidence>
<comment type="similarity">
    <text evidence="5">Belongs to the WD repeat WDR3/UTP12 family.</text>
</comment>
<dbReference type="CDD" id="cd00200">
    <property type="entry name" value="WD40"/>
    <property type="match status" value="1"/>
</dbReference>
<feature type="repeat" description="WD" evidence="6">
    <location>
        <begin position="650"/>
        <end position="682"/>
    </location>
</feature>
<dbReference type="SUPFAM" id="SSF117289">
    <property type="entry name" value="Nucleoporin domain"/>
    <property type="match status" value="1"/>
</dbReference>
<feature type="repeat" description="WD" evidence="6">
    <location>
        <begin position="159"/>
        <end position="199"/>
    </location>
</feature>
<protein>
    <submittedName>
        <fullName evidence="8">U3 small nucleolar RNA-associated protein 12</fullName>
    </submittedName>
</protein>
<dbReference type="VEuPathDB" id="FungiDB:GWK60_M04191"/>
<dbReference type="InterPro" id="IPR051570">
    <property type="entry name" value="TBC1_cilium_biogenesis"/>
</dbReference>
<dbReference type="PhylomeDB" id="A0A0W0DXR7"/>
<keyword evidence="3" id="KW-0677">Repeat</keyword>
<sequence length="940" mass="106249">MVKSYQRFEQANVFGVISSNSNSVWIEPEASKRKTGNLGQVIVGGLENILVWDIKTGEQIAQLTDGLPPGASDAKLSKPAETTFLKYHPETNLLAAGYADGVIKIWDLISKTVLISFNGHKSAITVLAFDTTGTRLISASKDSDIIVWDLVGESGLYKLRSHKDAITGLWCEDENWLISTSKDGLVKIWDLKSQQCVETHLAHTGECWSLGIIEDMAVTCSADSQVKLWKLDLQAENGSKLTEKGIIEKQSKQRGVEIDFAVAPDGVKFFYIQNADKTIEIYRLRKEEEISRALKKREKRLQDKGMSEEEIKEAMGSPVSLMYHLFQVVRSPYKIKSAQWTVCSNSKLELVVTTSNNSIEYYSIPYSKREPTQPAPLKLHTIDLHGQRTDIRSTSISDDNKLLATASNGSLKIWNIKTKRCIRSFECGYALTCKFLPGGALVVVGTRNGELQLFDIASSTMLDNKEGAHDAAIWSLDLTSDGRKLVTGSADKTVRFWTFEVSEVPVSDESNKTMPMLQLFHDTTLELDDDILSVVISPDDKFIAVSLLDNTVKVFFLDSMKFFLSLYGHKLPVLSMDISYDSKLIVTCSADKNIKIWGLDFGDCHKSLFAHQDSIMNVKFLPESYNFFSCSKDATVKYWDGQKFECIQKLAAHQSEVWSISVSNDGTFVISTGHDHSIRVWEETEDQVFLEEEREKEMDEQYEDTLLTSLEGGAGDEMLSVKKGDNEESEEVEGVHKQTVESLKAGERLMEALEIGVNDIIAMEEFNEQLNAWKKSKKGIQPIRPQENTLLVALKKTPEEYIIETLVKIKPSQIEDALMVMPFSYILKFLKFIDVVTTKAALLQKHISLVCKTLFFVIRFNYKELVAQKNANLKLQITRVKDNLRKSLKSNVDELGFNIEGMKFIKQQWELNHHLEFNDEYEEKNFEEKHSKKRVFGTLA</sequence>
<proteinExistence type="inferred from homology"/>
<name>A0A0W0DXR7_CANGB</name>
<evidence type="ECO:0000256" key="6">
    <source>
        <dbReference type="PROSITE-ProRule" id="PRU00221"/>
    </source>
</evidence>
<evidence type="ECO:0000313" key="8">
    <source>
        <dbReference type="EMBL" id="KTB07996.1"/>
    </source>
</evidence>
<dbReference type="FunFam" id="2.130.10.10:FF:000178">
    <property type="entry name" value="WD repeat domain 3"/>
    <property type="match status" value="1"/>
</dbReference>
<dbReference type="Pfam" id="PF04003">
    <property type="entry name" value="Utp12"/>
    <property type="match status" value="1"/>
</dbReference>
<dbReference type="PROSITE" id="PS00678">
    <property type="entry name" value="WD_REPEATS_1"/>
    <property type="match status" value="4"/>
</dbReference>
<dbReference type="FunFam" id="2.130.10.10:FF:000157">
    <property type="entry name" value="WD repeat domain 3"/>
    <property type="match status" value="1"/>
</dbReference>
<evidence type="ECO:0000256" key="4">
    <source>
        <dbReference type="ARBA" id="ARBA00023242"/>
    </source>
</evidence>
<keyword evidence="4" id="KW-0539">Nucleus</keyword>
<accession>A0A0W0DXR7</accession>
<dbReference type="Pfam" id="PF25172">
    <property type="entry name" value="Beta-prop_WDR3_2nd"/>
    <property type="match status" value="1"/>
</dbReference>
<dbReference type="VEuPathDB" id="FungiDB:B1J91_M04279g"/>
<dbReference type="PANTHER" id="PTHR19853">
    <property type="entry name" value="WD REPEAT CONTAINING PROTEIN 3 WDR3"/>
    <property type="match status" value="1"/>
</dbReference>
<dbReference type="Gene3D" id="2.130.10.10">
    <property type="entry name" value="YVTN repeat-like/Quinoprotein amine dehydrogenase"/>
    <property type="match status" value="3"/>
</dbReference>
<keyword evidence="2 6" id="KW-0853">WD repeat</keyword>
<dbReference type="VEuPathDB" id="FungiDB:CAGL0M04279g"/>
<evidence type="ECO:0000256" key="5">
    <source>
        <dbReference type="ARBA" id="ARBA00038229"/>
    </source>
</evidence>
<feature type="repeat" description="WD" evidence="6">
    <location>
        <begin position="466"/>
        <end position="507"/>
    </location>
</feature>
<dbReference type="Pfam" id="PF25173">
    <property type="entry name" value="Beta-prop_WDR3_1st"/>
    <property type="match status" value="1"/>
</dbReference>
<evidence type="ECO:0000256" key="2">
    <source>
        <dbReference type="ARBA" id="ARBA00022574"/>
    </source>
</evidence>
<feature type="repeat" description="WD" evidence="6">
    <location>
        <begin position="85"/>
        <end position="116"/>
    </location>
</feature>
<dbReference type="FunFam" id="2.130.10.10:FF:001139">
    <property type="entry name" value="DIP2p Nucleolar protein"/>
    <property type="match status" value="1"/>
</dbReference>
<dbReference type="GO" id="GO:0000447">
    <property type="term" value="P:endonucleolytic cleavage in ITS1 to separate SSU-rRNA from 5.8S rRNA and LSU-rRNA from tricistronic rRNA transcript (SSU-rRNA, 5.8S rRNA, LSU-rRNA)"/>
    <property type="evidence" value="ECO:0007669"/>
    <property type="project" value="EnsemblFungi"/>
</dbReference>
<evidence type="ECO:0000259" key="7">
    <source>
        <dbReference type="Pfam" id="PF04003"/>
    </source>
</evidence>
<comment type="subcellular location">
    <subcellularLocation>
        <location evidence="1">Nucleus</location>
        <location evidence="1">Nucleolus</location>
    </subcellularLocation>
</comment>
<dbReference type="PROSITE" id="PS50294">
    <property type="entry name" value="WD_REPEATS_REGION"/>
    <property type="match status" value="6"/>
</dbReference>
<dbReference type="SUPFAM" id="SSF50978">
    <property type="entry name" value="WD40 repeat-like"/>
    <property type="match status" value="1"/>
</dbReference>